<feature type="compositionally biased region" description="Low complexity" evidence="1">
    <location>
        <begin position="1942"/>
        <end position="1954"/>
    </location>
</feature>
<feature type="region of interest" description="Disordered" evidence="1">
    <location>
        <begin position="813"/>
        <end position="844"/>
    </location>
</feature>
<feature type="region of interest" description="Disordered" evidence="1">
    <location>
        <begin position="2007"/>
        <end position="2074"/>
    </location>
</feature>
<feature type="compositionally biased region" description="Basic and acidic residues" evidence="1">
    <location>
        <begin position="1768"/>
        <end position="1789"/>
    </location>
</feature>
<dbReference type="Proteomes" id="UP000007494">
    <property type="component" value="Chromosome IV"/>
</dbReference>
<feature type="region of interest" description="Disordered" evidence="1">
    <location>
        <begin position="2375"/>
        <end position="2419"/>
    </location>
</feature>
<feature type="region of interest" description="Disordered" evidence="1">
    <location>
        <begin position="306"/>
        <end position="405"/>
    </location>
</feature>
<dbReference type="RefSeq" id="XP_003880673.1">
    <property type="nucleotide sequence ID" value="XM_003880624.1"/>
</dbReference>
<feature type="region of interest" description="Disordered" evidence="1">
    <location>
        <begin position="2280"/>
        <end position="2358"/>
    </location>
</feature>
<evidence type="ECO:0000313" key="4">
    <source>
        <dbReference type="Proteomes" id="UP000007494"/>
    </source>
</evidence>
<feature type="region of interest" description="Disordered" evidence="1">
    <location>
        <begin position="2148"/>
        <end position="2181"/>
    </location>
</feature>
<evidence type="ECO:0000313" key="2">
    <source>
        <dbReference type="EMBL" id="CBZ50640.1"/>
    </source>
</evidence>
<evidence type="ECO:0000256" key="1">
    <source>
        <dbReference type="SAM" id="MobiDB-lite"/>
    </source>
</evidence>
<keyword evidence="4" id="KW-1185">Reference proteome</keyword>
<feature type="region of interest" description="Disordered" evidence="1">
    <location>
        <begin position="1488"/>
        <end position="1547"/>
    </location>
</feature>
<feature type="region of interest" description="Disordered" evidence="1">
    <location>
        <begin position="946"/>
        <end position="1050"/>
    </location>
</feature>
<feature type="region of interest" description="Disordered" evidence="1">
    <location>
        <begin position="1727"/>
        <end position="1789"/>
    </location>
</feature>
<dbReference type="OMA" id="HRFICAH"/>
<dbReference type="OrthoDB" id="332405at2759"/>
<feature type="compositionally biased region" description="Basic and acidic residues" evidence="1">
    <location>
        <begin position="1892"/>
        <end position="1920"/>
    </location>
</feature>
<feature type="compositionally biased region" description="Polar residues" evidence="1">
    <location>
        <begin position="391"/>
        <end position="405"/>
    </location>
</feature>
<reference evidence="2" key="1">
    <citation type="submission" date="2011-02" db="EMBL/GenBank/DDBJ databases">
        <authorList>
            <person name="Aslett M."/>
        </authorList>
    </citation>
    <scope>NUCLEOTIDE SEQUENCE</scope>
    <source>
        <strain evidence="2">Liverpool</strain>
    </source>
</reference>
<reference evidence="4" key="3">
    <citation type="journal article" date="2012" name="PLoS Pathog.">
        <title>Comparative genomics of the apicomplexan parasites Toxoplasma gondii and Neospora caninum: Coccidia differing in host range and transmission strategy.</title>
        <authorList>
            <person name="Reid A.J."/>
            <person name="Vermont S.J."/>
            <person name="Cotton J.A."/>
            <person name="Harris D."/>
            <person name="Hill-Cawthorne G.A."/>
            <person name="Konen-Waisman S."/>
            <person name="Latham S.M."/>
            <person name="Mourier T."/>
            <person name="Norton R."/>
            <person name="Quail M.A."/>
            <person name="Sanders M."/>
            <person name="Shanmugam D."/>
            <person name="Sohal A."/>
            <person name="Wasmuth J.D."/>
            <person name="Brunk B."/>
            <person name="Grigg M.E."/>
            <person name="Howard J.C."/>
            <person name="Parkinson J."/>
            <person name="Roos D.S."/>
            <person name="Trees A.J."/>
            <person name="Berriman M."/>
            <person name="Pain A."/>
            <person name="Wastling J.M."/>
        </authorList>
    </citation>
    <scope>NUCLEOTIDE SEQUENCE [LARGE SCALE GENOMIC DNA]</scope>
    <source>
        <strain evidence="4">Liverpool</strain>
    </source>
</reference>
<dbReference type="EMBL" id="FR823384">
    <property type="protein sequence ID" value="CBZ50640.1"/>
    <property type="molecule type" value="Genomic_DNA"/>
</dbReference>
<feature type="compositionally biased region" description="Polar residues" evidence="1">
    <location>
        <begin position="665"/>
        <end position="680"/>
    </location>
</feature>
<proteinExistence type="predicted"/>
<feature type="compositionally biased region" description="Basic and acidic residues" evidence="1">
    <location>
        <begin position="1869"/>
        <end position="1885"/>
    </location>
</feature>
<feature type="region of interest" description="Disordered" evidence="1">
    <location>
        <begin position="1064"/>
        <end position="1103"/>
    </location>
</feature>
<feature type="compositionally biased region" description="Basic and acidic residues" evidence="1">
    <location>
        <begin position="1012"/>
        <end position="1021"/>
    </location>
</feature>
<feature type="region of interest" description="Disordered" evidence="1">
    <location>
        <begin position="1841"/>
        <end position="1954"/>
    </location>
</feature>
<feature type="compositionally biased region" description="Basic and acidic residues" evidence="1">
    <location>
        <begin position="1497"/>
        <end position="1510"/>
    </location>
</feature>
<feature type="compositionally biased region" description="Polar residues" evidence="1">
    <location>
        <begin position="813"/>
        <end position="826"/>
    </location>
</feature>
<organism evidence="2 4">
    <name type="scientific">Neospora caninum (strain Liverpool)</name>
    <dbReference type="NCBI Taxonomy" id="572307"/>
    <lineage>
        <taxon>Eukaryota</taxon>
        <taxon>Sar</taxon>
        <taxon>Alveolata</taxon>
        <taxon>Apicomplexa</taxon>
        <taxon>Conoidasida</taxon>
        <taxon>Coccidia</taxon>
        <taxon>Eucoccidiorida</taxon>
        <taxon>Eimeriorina</taxon>
        <taxon>Sarcocystidae</taxon>
        <taxon>Neospora</taxon>
    </lineage>
</organism>
<sequence length="2473" mass="255142">MATPAPTTDARPAKRRCFLPQETPAAFAGEEATRKTLQHEPLACLSQNGSGQDMTPVSAAPQVGPLSSAALLQLVQSQSTGGVPQAVIRNLFTSLHRNPLKTWQGNPLPPTASSVSLYASTPSSSSTLPGVGTAYPQASSVSADFMQGEAFACAGKATAPDASPLFALLGEAARTAAVPRPAAPLSAPGCPSAAPASSLPPAETLALAQSAFRSLTGGACDPKTSSSRPEEHPAFAASAAASALNRQSLLRALLLSTAPLASSVPSIASVSPSLAVPAGVVSRNTSTNQLERLLLQAEVAKGKNFLPNATPLSKASQPSTPRRDILTKPNILPDTRGLSADEANRRYNTRGANSAGVGMRRGTGAPSTPEPGSALDATERTGNLGAGERSMQGTTSSRGRQEQSALDPSNLLGLLAALQPSQASVFRDLSASSSHLLSAAPAGALPSAIPSTPSSTLASSPCLPSASASSTAAASLSEVLPAVADESAARRATDASTSALLAFLQKTNALASLGTSDFLDQLQGRGSPLPLTIPDAAGLPASLLSGGPDGTVETRSGNGGKNVGPLQLLQSASRLPSSSQQALLDALLASSYSASAARTDGSGALGIPGSERDERGSKLAAPAHPLACSFPQTSSSDGSPGRKASRVHRQGASSQNGGRVRRGKSGNSVAPQRQASSESVMSYAAGAPRDAPQRGFSPQDALGDLAASPPHPLDILRLGAFSGGAGKQDISVHSDETATLSGEPSQRSSLSRVLTQESVLQLSDSTSASREGEPHTLGASKAAAAFLPDSAPALGGTGKDAAANQGCGVLSASLPSASGTQTSTVAPKTREGRRGAGASGAPPPVPLRAVVTLGGNRPHYHVAKQEWRVRYYMNGKRKMRTYSAKFYGYETAHTMAEDFAHYVDKHEALPDSMMMTAMMLQAQANAAASPGQTAPVARGVRASGALAGEGQAPKAASTKNGVTGSSETATPPSPDFSVSQEGEAGEPQPLASGSSRSLSSVRSASSVPALGRQEKKADPARHTWFGEPSQAPGSEATVHAPGACSNDGREGLDAADEALWAALGKVPDTTTGKQDQGEILPPTRRRPATPAENKPGGVGNERSECEEALEVADLQACQSGEESSLREGEAGIAVFARDPFQFLSSRTPPPDHLALPFSGGVEALYLSSAFPSSGSSLPLASEAADFSKERNGHIAAVLPSHPRQDQAGSSLAAQPEDFPSQCAKLSTPPLPPAVMQDIKGEEGEMSRRFAIVCESMSKNGAPEEVKSLLPATSLPPTGVLAADFLQLGRCGSDGKSGSALPQGFGGNGHSVTATAVAATAVSHQIFDTITLFGEFLREFAKEKVNEFHEYGLNAPPLTVEAVPEVSSLFLNTDEGRNPFSLGNTATTGKTSCADAGALPELASQLSLESARTNGTTGEAQFALARGLFPGNDLLDGEDEKKPELGQPELLVLSHTLVNLTSSTYVLMHTLKASLTKSTEAVQLHQPLLAGAPSETDPTEKEEKTDAKTEFSRGFADPLTDATPDLAFPDKLSPALTASTNDPPPLSASASLETVAPFSVLPLEDAALRASASGPLASTDEGETQASSLFKESEASKKRDLFSAVVDLEAAGPAVTFSDSLGQHMDEESRSCVSTSCGETVATTLSAIGAGMAGSAGTLLDSEPKYALEMPNTGGSRVAASLQWSAASLAAGSNTPAPTRTSTSSGVFSFTCASTATPALGDFKQASAKEALQSKDAGDARGEPAKPEAVEMGKEAGSDCRRRSGSPDVEGKERTEEARGEHRQRSEKRPSVIATALGLLETHQHLALTISQLKGPVSQQLRFILRIAAPQLLPCVLPPASFQRSSGEEVGADAKGEHQSNRPPSASDVALEHGEKKQGSAEREIEGASAECSVKRESASAAETEKVSRKRPREEADGSERGEEEDLAGVALDQASGPGADKSSAASFRRASTSTRVIRDEASLERLLLAPFQDTPVCSCTDRPCPCDRQQVADMIYLLYAIPARQQACKTEKTRSPEPEARPEDERTDAQTGPEGQREASTAQNAQGPNARGHGEGEARPDISIGVMSSCSDHAPHPEMAEIAASADSEDGMGQEGQSRTSGDAHMVGECLLPSSKGPKTAEGVPLALRSQPSFDVNVAVGRGFVADSSEASVQKPTESGDADPATLSESRSDEQQRTSFSSSSLLAAGHAMASFSSSLIGVAPVVGAVGERKEGEGPSLDLSTIGLLSLSYSAMLAFILPLQSLLHTVSSMILTLHKKLIHRFICAHLRRVLEDDIRCPEDSTEKKRKKEAEDEGESRKRGRGRERGDSQGENALLSVESGEVAAREENGGARPEALEASLPSPVYAERDGETKERGDKFTLLNTVVSLLSTDSLPHKTTETDAGAQEEEALPRTTADLLQPTEASEEDSASPFLSCASGPAAAEADLSYSSAPAAFRVAPTGTAAGVERGDSDLASLLSLSADVHPAVLQA</sequence>
<gene>
    <name evidence="3" type="ORF">BN1204_011080</name>
    <name evidence="2" type="ORF">NCLIV_011080</name>
</gene>
<accession>F0VAF1</accession>
<feature type="compositionally biased region" description="Low complexity" evidence="1">
    <location>
        <begin position="990"/>
        <end position="1007"/>
    </location>
</feature>
<dbReference type="GeneID" id="13441669"/>
<name>F0VAF1_NEOCL</name>
<feature type="region of interest" description="Disordered" evidence="1">
    <location>
        <begin position="39"/>
        <end position="61"/>
    </location>
</feature>
<feature type="compositionally biased region" description="Polar residues" evidence="1">
    <location>
        <begin position="310"/>
        <end position="320"/>
    </location>
</feature>
<dbReference type="InParanoid" id="F0VAF1"/>
<feature type="compositionally biased region" description="Basic and acidic residues" evidence="1">
    <location>
        <begin position="2348"/>
        <end position="2358"/>
    </location>
</feature>
<feature type="compositionally biased region" description="Basic and acidic residues" evidence="1">
    <location>
        <begin position="1731"/>
        <end position="1761"/>
    </location>
</feature>
<reference evidence="2" key="2">
    <citation type="submission" date="2011-03" db="EMBL/GenBank/DDBJ databases">
        <title>Comparative genomics and transcriptomics of Neospora caninum and Toxoplasma gondii.</title>
        <authorList>
            <person name="Reid A.J."/>
            <person name="Sohal A."/>
            <person name="Harris D."/>
            <person name="Quail M."/>
            <person name="Sanders M."/>
            <person name="Berriman M."/>
            <person name="Wastling J.M."/>
            <person name="Pain A."/>
        </authorList>
    </citation>
    <scope>NUCLEOTIDE SEQUENCE</scope>
    <source>
        <strain evidence="2">Liverpool</strain>
    </source>
</reference>
<dbReference type="eggNOG" id="ENOG502QZWJ">
    <property type="taxonomic scope" value="Eukaryota"/>
</dbReference>
<protein>
    <submittedName>
        <fullName evidence="3">AP2 domain transcription factor AP2IV-4</fullName>
    </submittedName>
</protein>
<reference evidence="3" key="4">
    <citation type="journal article" date="2015" name="PLoS ONE">
        <title>Comprehensive Evaluation of Toxoplasma gondii VEG and Neospora caninum LIV Genomes with Tachyzoite Stage Transcriptome and Proteome Defines Novel Transcript Features.</title>
        <authorList>
            <person name="Ramaprasad A."/>
            <person name="Mourier T."/>
            <person name="Naeem R."/>
            <person name="Malas T.B."/>
            <person name="Moussa E."/>
            <person name="Panigrahi A."/>
            <person name="Vermont S.J."/>
            <person name="Otto T.D."/>
            <person name="Wastling J."/>
            <person name="Pain A."/>
        </authorList>
    </citation>
    <scope>NUCLEOTIDE SEQUENCE</scope>
    <source>
        <strain evidence="3">Liverpool</strain>
    </source>
</reference>
<feature type="compositionally biased region" description="Polar residues" evidence="1">
    <location>
        <begin position="957"/>
        <end position="980"/>
    </location>
</feature>
<feature type="region of interest" description="Disordered" evidence="1">
    <location>
        <begin position="540"/>
        <end position="565"/>
    </location>
</feature>
<feature type="compositionally biased region" description="Basic and acidic residues" evidence="1">
    <location>
        <begin position="2009"/>
        <end position="2028"/>
    </location>
</feature>
<feature type="region of interest" description="Disordered" evidence="1">
    <location>
        <begin position="737"/>
        <end position="756"/>
    </location>
</feature>
<feature type="compositionally biased region" description="Polar residues" evidence="1">
    <location>
        <begin position="45"/>
        <end position="55"/>
    </location>
</feature>
<evidence type="ECO:0000313" key="3">
    <source>
        <dbReference type="EMBL" id="CEL65252.1"/>
    </source>
</evidence>
<feature type="compositionally biased region" description="Polar residues" evidence="1">
    <location>
        <begin position="2038"/>
        <end position="2047"/>
    </location>
</feature>
<dbReference type="VEuPathDB" id="ToxoDB:NCLIV_011080"/>
<feature type="region of interest" description="Disordered" evidence="1">
    <location>
        <begin position="1571"/>
        <end position="1591"/>
    </location>
</feature>
<feature type="region of interest" description="Disordered" evidence="1">
    <location>
        <begin position="598"/>
        <end position="708"/>
    </location>
</feature>
<dbReference type="EMBL" id="LN714478">
    <property type="protein sequence ID" value="CEL65252.1"/>
    <property type="molecule type" value="Genomic_DNA"/>
</dbReference>